<dbReference type="PANTHER" id="PTHR43713">
    <property type="entry name" value="GLUTAMATE-1-SEMIALDEHYDE 2,1-AMINOMUTASE"/>
    <property type="match status" value="1"/>
</dbReference>
<keyword evidence="4" id="KW-0032">Aminotransferase</keyword>
<keyword evidence="4" id="KW-0808">Transferase</keyword>
<dbReference type="InterPro" id="IPR015424">
    <property type="entry name" value="PyrdxlP-dep_Trfase"/>
</dbReference>
<dbReference type="PANTHER" id="PTHR43713:SF3">
    <property type="entry name" value="GLUTAMATE-1-SEMIALDEHYDE 2,1-AMINOMUTASE 1, CHLOROPLASTIC-RELATED"/>
    <property type="match status" value="1"/>
</dbReference>
<evidence type="ECO:0000313" key="5">
    <source>
        <dbReference type="Proteomes" id="UP001526430"/>
    </source>
</evidence>
<comment type="caution">
    <text evidence="4">The sequence shown here is derived from an EMBL/GenBank/DDBJ whole genome shotgun (WGS) entry which is preliminary data.</text>
</comment>
<dbReference type="Pfam" id="PF00202">
    <property type="entry name" value="Aminotran_3"/>
    <property type="match status" value="1"/>
</dbReference>
<dbReference type="InterPro" id="IPR049704">
    <property type="entry name" value="Aminotrans_3_PPA_site"/>
</dbReference>
<dbReference type="PROSITE" id="PS00600">
    <property type="entry name" value="AA_TRANSFER_CLASS_3"/>
    <property type="match status" value="1"/>
</dbReference>
<dbReference type="Proteomes" id="UP001526430">
    <property type="component" value="Unassembled WGS sequence"/>
</dbReference>
<protein>
    <submittedName>
        <fullName evidence="4">Aminotransferase class III-fold pyridoxal phosphate-dependent enzyme</fullName>
    </submittedName>
</protein>
<dbReference type="SUPFAM" id="SSF53383">
    <property type="entry name" value="PLP-dependent transferases"/>
    <property type="match status" value="1"/>
</dbReference>
<evidence type="ECO:0000256" key="2">
    <source>
        <dbReference type="ARBA" id="ARBA00022898"/>
    </source>
</evidence>
<sequence length="403" mass="42717">MSTDAALRARAARVVPGGMWGHLHAGRMPPGYPQFFTRGEGGHVWDADGRRYVDLMCAWGPVILGHRDGAVEGAAARQAALGDCLNGPAPVMVDLAERLVDRIAHADWAIFCKNGTDATTACVTIARAATGRRAILVAEGSYHGAMPWCTPVPAGTTAEDRAHQHRFRYNDIASLEAAADAAGPDLAGIIVTAFRHDNVVDQEMPEPGFARAARAICDRRGAALIVDDVRAGFRLHPDGSWEAVGVRPDLSAYSKALGNGHAIAAIAGSEALREAAGRVFVTGSFWCAAVPMAAALAVLEELERRDVVPWLEHLGTRLRQGLAQRAVAFGVGLRQSGPVSMPLFMFDGDADFAQGRAFCAAALAAGAYLHPRHNMFLCAAHTEADMDEVLRAAEAGFEALRGA</sequence>
<organism evidence="4 5">
    <name type="scientific">Sabulicella glaciei</name>
    <dbReference type="NCBI Taxonomy" id="2984948"/>
    <lineage>
        <taxon>Bacteria</taxon>
        <taxon>Pseudomonadati</taxon>
        <taxon>Pseudomonadota</taxon>
        <taxon>Alphaproteobacteria</taxon>
        <taxon>Acetobacterales</taxon>
        <taxon>Acetobacteraceae</taxon>
        <taxon>Sabulicella</taxon>
    </lineage>
</organism>
<dbReference type="InterPro" id="IPR015421">
    <property type="entry name" value="PyrdxlP-dep_Trfase_major"/>
</dbReference>
<evidence type="ECO:0000313" key="4">
    <source>
        <dbReference type="EMBL" id="MCW8084201.1"/>
    </source>
</evidence>
<evidence type="ECO:0000256" key="1">
    <source>
        <dbReference type="ARBA" id="ARBA00001933"/>
    </source>
</evidence>
<dbReference type="InterPro" id="IPR005814">
    <property type="entry name" value="Aminotrans_3"/>
</dbReference>
<accession>A0ABT3NPW3</accession>
<dbReference type="RefSeq" id="WP_301587808.1">
    <property type="nucleotide sequence ID" value="NZ_JAPFQI010000001.1"/>
</dbReference>
<keyword evidence="5" id="KW-1185">Reference proteome</keyword>
<evidence type="ECO:0000256" key="3">
    <source>
        <dbReference type="RuleBase" id="RU003560"/>
    </source>
</evidence>
<keyword evidence="2 3" id="KW-0663">Pyridoxal phosphate</keyword>
<proteinExistence type="inferred from homology"/>
<dbReference type="InterPro" id="IPR015422">
    <property type="entry name" value="PyrdxlP-dep_Trfase_small"/>
</dbReference>
<gene>
    <name evidence="4" type="ORF">OF850_01050</name>
</gene>
<dbReference type="GO" id="GO:0008483">
    <property type="term" value="F:transaminase activity"/>
    <property type="evidence" value="ECO:0007669"/>
    <property type="project" value="UniProtKB-KW"/>
</dbReference>
<dbReference type="EMBL" id="JAPFQI010000001">
    <property type="protein sequence ID" value="MCW8084201.1"/>
    <property type="molecule type" value="Genomic_DNA"/>
</dbReference>
<comment type="cofactor">
    <cofactor evidence="1">
        <name>pyridoxal 5'-phosphate</name>
        <dbReference type="ChEBI" id="CHEBI:597326"/>
    </cofactor>
</comment>
<reference evidence="4 5" key="1">
    <citation type="submission" date="2022-10" db="EMBL/GenBank/DDBJ databases">
        <title>Roseococcus glaciei nov., sp. nov., isolated from glacier.</title>
        <authorList>
            <person name="Liu Q."/>
            <person name="Xin Y.-H."/>
        </authorList>
    </citation>
    <scope>NUCLEOTIDE SEQUENCE [LARGE SCALE GENOMIC DNA]</scope>
    <source>
        <strain evidence="4 5">MDT2-1-1</strain>
    </source>
</reference>
<dbReference type="Gene3D" id="3.90.1150.10">
    <property type="entry name" value="Aspartate Aminotransferase, domain 1"/>
    <property type="match status" value="1"/>
</dbReference>
<dbReference type="Gene3D" id="3.40.640.10">
    <property type="entry name" value="Type I PLP-dependent aspartate aminotransferase-like (Major domain)"/>
    <property type="match status" value="1"/>
</dbReference>
<comment type="similarity">
    <text evidence="3">Belongs to the class-III pyridoxal-phosphate-dependent aminotransferase family.</text>
</comment>
<name>A0ABT3NPW3_9PROT</name>